<accession>A0AAD0WIJ3</accession>
<evidence type="ECO:0000313" key="7">
    <source>
        <dbReference type="EMBL" id="AXV83931.1"/>
    </source>
</evidence>
<dbReference type="AlphaFoldDB" id="A0AAD0WIJ3"/>
<evidence type="ECO:0000256" key="1">
    <source>
        <dbReference type="ARBA" id="ARBA00005896"/>
    </source>
</evidence>
<dbReference type="GO" id="GO:0006790">
    <property type="term" value="P:sulfur compound metabolic process"/>
    <property type="evidence" value="ECO:0007669"/>
    <property type="project" value="TreeGrafter"/>
</dbReference>
<gene>
    <name evidence="7" type="ORF">CJO77_20480</name>
</gene>
<protein>
    <submittedName>
        <fullName evidence="7">Taurine catabolism dioxygenase TauD</fullName>
    </submittedName>
</protein>
<dbReference type="InterPro" id="IPR003819">
    <property type="entry name" value="TauD/TfdA-like"/>
</dbReference>
<dbReference type="RefSeq" id="WP_118870417.1">
    <property type="nucleotide sequence ID" value="NZ_CP022760.1"/>
</dbReference>
<keyword evidence="4" id="KW-0560">Oxidoreductase</keyword>
<organism evidence="7 8">
    <name type="scientific">Ralstonia solanacearum</name>
    <name type="common">Pseudomonas solanacearum</name>
    <dbReference type="NCBI Taxonomy" id="305"/>
    <lineage>
        <taxon>Bacteria</taxon>
        <taxon>Pseudomonadati</taxon>
        <taxon>Pseudomonadota</taxon>
        <taxon>Betaproteobacteria</taxon>
        <taxon>Burkholderiales</taxon>
        <taxon>Burkholderiaceae</taxon>
        <taxon>Ralstonia</taxon>
        <taxon>Ralstonia solanacearum species complex</taxon>
    </lineage>
</organism>
<dbReference type="Proteomes" id="UP000261758">
    <property type="component" value="Plasmid unnamed"/>
</dbReference>
<dbReference type="Pfam" id="PF02668">
    <property type="entry name" value="TauD"/>
    <property type="match status" value="1"/>
</dbReference>
<dbReference type="GO" id="GO:0000908">
    <property type="term" value="F:taurine dioxygenase activity"/>
    <property type="evidence" value="ECO:0007669"/>
    <property type="project" value="TreeGrafter"/>
</dbReference>
<feature type="domain" description="TauD/TfdA-like" evidence="6">
    <location>
        <begin position="9"/>
        <end position="279"/>
    </location>
</feature>
<comment type="similarity">
    <text evidence="1">Belongs to the TfdA dioxygenase family.</text>
</comment>
<geneLocation type="plasmid" evidence="7 8">
    <name>unnamed</name>
</geneLocation>
<sequence>MADASILHIRPLTAGFGAEIEGIDTGADMTSDTVRAIRAAWLRFGVLVFGGQALDPARQVAFTRRFGEPLVYTRSENACAGHPEVLVLSNVVVDGKPIGAAISSRYWHTDGHFLQCPPAGTLLYGKDVPPEGGDTCFVDMAAAYRALPVRLRTEINGRTFLMDRVQTLPFHYPERRAPPPDQKLRWPDMPQPVVRTHPETGANALYIGGGVPWRIVGMEPSRSDALMAQLHAIAFDEQRFGYRHRWRAGDLLMWDNRRVAHRATAYDMARYRRLMYRTTIAGDMPFYAPEKVEADVAS</sequence>
<dbReference type="SUPFAM" id="SSF51197">
    <property type="entry name" value="Clavaminate synthase-like"/>
    <property type="match status" value="1"/>
</dbReference>
<keyword evidence="7" id="KW-0614">Plasmid</keyword>
<evidence type="ECO:0000256" key="2">
    <source>
        <dbReference type="ARBA" id="ARBA00022723"/>
    </source>
</evidence>
<proteinExistence type="inferred from homology"/>
<dbReference type="GO" id="GO:0046872">
    <property type="term" value="F:metal ion binding"/>
    <property type="evidence" value="ECO:0007669"/>
    <property type="project" value="UniProtKB-KW"/>
</dbReference>
<name>A0AAD0WIJ3_RALSL</name>
<keyword evidence="2" id="KW-0479">Metal-binding</keyword>
<keyword evidence="5" id="KW-0408">Iron</keyword>
<dbReference type="PANTHER" id="PTHR30468:SF1">
    <property type="entry name" value="ALPHA-KETOGLUTARATE-DEPENDENT SULFONATE DIOXYGENASE"/>
    <property type="match status" value="1"/>
</dbReference>
<evidence type="ECO:0000256" key="3">
    <source>
        <dbReference type="ARBA" id="ARBA00022964"/>
    </source>
</evidence>
<dbReference type="Gene3D" id="3.60.130.10">
    <property type="entry name" value="Clavaminate synthase-like"/>
    <property type="match status" value="1"/>
</dbReference>
<evidence type="ECO:0000256" key="5">
    <source>
        <dbReference type="ARBA" id="ARBA00023004"/>
    </source>
</evidence>
<dbReference type="PANTHER" id="PTHR30468">
    <property type="entry name" value="ALPHA-KETOGLUTARATE-DEPENDENT SULFONATE DIOXYGENASE"/>
    <property type="match status" value="1"/>
</dbReference>
<evidence type="ECO:0000256" key="4">
    <source>
        <dbReference type="ARBA" id="ARBA00023002"/>
    </source>
</evidence>
<evidence type="ECO:0000259" key="6">
    <source>
        <dbReference type="Pfam" id="PF02668"/>
    </source>
</evidence>
<reference evidence="7 8" key="1">
    <citation type="submission" date="2017-08" db="EMBL/GenBank/DDBJ databases">
        <title>Genome sequences of Ralstonia solanacearum Species Complex (RSSC) isolated from Potato bacterial wilts in Korea.</title>
        <authorList>
            <person name="Cho H."/>
            <person name="Song E.-S."/>
            <person name="Lee Y.K."/>
            <person name="Lee S."/>
            <person name="Lee S.-W."/>
            <person name="Jo A."/>
            <person name="Kim J.-G."/>
            <person name="Hwang I."/>
        </authorList>
    </citation>
    <scope>NUCLEOTIDE SEQUENCE [LARGE SCALE GENOMIC DNA]</scope>
    <source>
        <strain evidence="7 8">T98</strain>
        <plasmid evidence="7 8">unnamed</plasmid>
    </source>
</reference>
<evidence type="ECO:0000313" key="8">
    <source>
        <dbReference type="Proteomes" id="UP000261758"/>
    </source>
</evidence>
<dbReference type="EMBL" id="CP022760">
    <property type="protein sequence ID" value="AXV83931.1"/>
    <property type="molecule type" value="Genomic_DNA"/>
</dbReference>
<dbReference type="GO" id="GO:0005737">
    <property type="term" value="C:cytoplasm"/>
    <property type="evidence" value="ECO:0007669"/>
    <property type="project" value="TreeGrafter"/>
</dbReference>
<dbReference type="InterPro" id="IPR051323">
    <property type="entry name" value="AtsK-like"/>
</dbReference>
<keyword evidence="3 7" id="KW-0223">Dioxygenase</keyword>
<dbReference type="InterPro" id="IPR042098">
    <property type="entry name" value="TauD-like_sf"/>
</dbReference>